<keyword evidence="2" id="KW-1185">Reference proteome</keyword>
<sequence length="139" mass="15429">MRNLHQLCYQQQVHRILQVFAEELKEELLQGTRVTKVTETFPVSRSLSTYIGEHRRIGIPTNMPQGRTAYGSHPVWEEATRGRDGRADSAKGKTHSLCLVHMDTIEVGLAPDAPPYPAAGGDGETQKGCLIENSLQFNS</sequence>
<evidence type="ECO:0000313" key="2">
    <source>
        <dbReference type="Proteomes" id="UP000281406"/>
    </source>
</evidence>
<dbReference type="AlphaFoldDB" id="A0A3N0Z366"/>
<gene>
    <name evidence="1" type="ORF">DPX16_6627</name>
</gene>
<reference evidence="1 2" key="1">
    <citation type="submission" date="2018-10" db="EMBL/GenBank/DDBJ databases">
        <title>Genome assembly for a Yunnan-Guizhou Plateau 3E fish, Anabarilius grahami (Regan), and its evolutionary and genetic applications.</title>
        <authorList>
            <person name="Jiang W."/>
        </authorList>
    </citation>
    <scope>NUCLEOTIDE SEQUENCE [LARGE SCALE GENOMIC DNA]</scope>
    <source>
        <strain evidence="1">AG-KIZ</strain>
        <tissue evidence="1">Muscle</tissue>
    </source>
</reference>
<name>A0A3N0Z366_ANAGA</name>
<organism evidence="1 2">
    <name type="scientific">Anabarilius grahami</name>
    <name type="common">Kanglang fish</name>
    <name type="synonym">Barilius grahami</name>
    <dbReference type="NCBI Taxonomy" id="495550"/>
    <lineage>
        <taxon>Eukaryota</taxon>
        <taxon>Metazoa</taxon>
        <taxon>Chordata</taxon>
        <taxon>Craniata</taxon>
        <taxon>Vertebrata</taxon>
        <taxon>Euteleostomi</taxon>
        <taxon>Actinopterygii</taxon>
        <taxon>Neopterygii</taxon>
        <taxon>Teleostei</taxon>
        <taxon>Ostariophysi</taxon>
        <taxon>Cypriniformes</taxon>
        <taxon>Xenocyprididae</taxon>
        <taxon>Xenocypridinae</taxon>
        <taxon>Xenocypridinae incertae sedis</taxon>
        <taxon>Anabarilius</taxon>
    </lineage>
</organism>
<protein>
    <submittedName>
        <fullName evidence="1">Uncharacterized protein</fullName>
    </submittedName>
</protein>
<dbReference type="EMBL" id="RJVU01016178">
    <property type="protein sequence ID" value="ROL52398.1"/>
    <property type="molecule type" value="Genomic_DNA"/>
</dbReference>
<accession>A0A3N0Z366</accession>
<proteinExistence type="predicted"/>
<dbReference type="Proteomes" id="UP000281406">
    <property type="component" value="Unassembled WGS sequence"/>
</dbReference>
<evidence type="ECO:0000313" key="1">
    <source>
        <dbReference type="EMBL" id="ROL52398.1"/>
    </source>
</evidence>
<comment type="caution">
    <text evidence="1">The sequence shown here is derived from an EMBL/GenBank/DDBJ whole genome shotgun (WGS) entry which is preliminary data.</text>
</comment>